<protein>
    <submittedName>
        <fullName evidence="8">S9 family peptidase</fullName>
    </submittedName>
</protein>
<dbReference type="PRINTS" id="PR00862">
    <property type="entry name" value="PROLIGOPTASE"/>
</dbReference>
<dbReference type="Pfam" id="PF02897">
    <property type="entry name" value="Peptidase_S9_N"/>
    <property type="match status" value="1"/>
</dbReference>
<organism evidence="8 9">
    <name type="scientific">Lacibacterium aquatile</name>
    <dbReference type="NCBI Taxonomy" id="1168082"/>
    <lineage>
        <taxon>Bacteria</taxon>
        <taxon>Pseudomonadati</taxon>
        <taxon>Pseudomonadota</taxon>
        <taxon>Alphaproteobacteria</taxon>
        <taxon>Rhodospirillales</taxon>
        <taxon>Rhodospirillaceae</taxon>
    </lineage>
</organism>
<dbReference type="Gene3D" id="3.40.50.1820">
    <property type="entry name" value="alpha/beta hydrolase"/>
    <property type="match status" value="1"/>
</dbReference>
<keyword evidence="3" id="KW-0378">Hydrolase</keyword>
<evidence type="ECO:0000256" key="5">
    <source>
        <dbReference type="SAM" id="MobiDB-lite"/>
    </source>
</evidence>
<dbReference type="EMBL" id="JBHUIP010000013">
    <property type="protein sequence ID" value="MFD2264272.1"/>
    <property type="molecule type" value="Genomic_DNA"/>
</dbReference>
<keyword evidence="4" id="KW-0720">Serine protease</keyword>
<evidence type="ECO:0000256" key="3">
    <source>
        <dbReference type="ARBA" id="ARBA00022801"/>
    </source>
</evidence>
<feature type="domain" description="Peptidase S9 prolyl oligopeptidase catalytic" evidence="6">
    <location>
        <begin position="469"/>
        <end position="683"/>
    </location>
</feature>
<dbReference type="InterPro" id="IPR002470">
    <property type="entry name" value="Peptidase_S9A"/>
</dbReference>
<evidence type="ECO:0000313" key="8">
    <source>
        <dbReference type="EMBL" id="MFD2264272.1"/>
    </source>
</evidence>
<dbReference type="InterPro" id="IPR051543">
    <property type="entry name" value="Serine_Peptidase_S9A"/>
</dbReference>
<dbReference type="RefSeq" id="WP_379877343.1">
    <property type="nucleotide sequence ID" value="NZ_JBHUIP010000013.1"/>
</dbReference>
<sequence length="685" mass="77410">MKPFRQSAFPQPPRAQEVAYTHPDGRPDPYAWLRDPGYPKVTDEAILDYLRAENTYVDQVLGGEGDQRPALLEEFKALVIPDDTSPPEWWFGRHYSYRYSHGQEHPVWFRTGESGDETFLDENIRAEEKDFFQLGGWTVTKDHRRLAWLEDVDGSERLRLHIRDLEGGKDLTDTAFPCSYGLVWSNDGKTIFYIQQDEAQRPRWVYRKTLGMMPELIYEESDASFFVGIGASPSGQFLIIESAAKTSSETWLLSLDTPGEKPWCVLPRRADHEYDVADRGDELLIRTNDTHRNFRLVRAPLKDPAETNWKEVIAPSDEVYLSAIGTAQDFWWVTERADGQRRVRVIPGGHESDAKAKLLTFPEAAYVVYALDGHQWDRGTLRLRYESPARPKTYYDYHVAEERLEIIQEAKVPGHNPDDYEVWRDWAVSHDGTKVPLTLVRHKSRPVVNQGPLLLYGYGSYGASMDPGFSPNRVPFLKRGMVWCIAHIRGGQEMGRAWYEDGKFLKKKNTFADFIAAAEHLIKGGVTAKGRIAAMGGSAGGMLMGAVVNERPDLFGAICALVPFVDVLSTMLDATLPLTPPEYLEWGNPADPAYYDYMKSYSPYDNVAAKDYPAMLITAGLSDPRVTYWEPAKWAAKLRAHKTGDNILLLKTEMTAGHGGASGRYAALEEVAERLAFVQRALGLE</sequence>
<dbReference type="InterPro" id="IPR002471">
    <property type="entry name" value="Pept_S9_AS"/>
</dbReference>
<evidence type="ECO:0000256" key="4">
    <source>
        <dbReference type="ARBA" id="ARBA00022825"/>
    </source>
</evidence>
<evidence type="ECO:0000313" key="9">
    <source>
        <dbReference type="Proteomes" id="UP001597295"/>
    </source>
</evidence>
<dbReference type="InterPro" id="IPR029058">
    <property type="entry name" value="AB_hydrolase_fold"/>
</dbReference>
<gene>
    <name evidence="8" type="ORF">ACFSM5_15320</name>
</gene>
<evidence type="ECO:0000259" key="6">
    <source>
        <dbReference type="Pfam" id="PF00326"/>
    </source>
</evidence>
<dbReference type="Proteomes" id="UP001597295">
    <property type="component" value="Unassembled WGS sequence"/>
</dbReference>
<dbReference type="Gene3D" id="2.130.10.120">
    <property type="entry name" value="Prolyl oligopeptidase, N-terminal domain"/>
    <property type="match status" value="1"/>
</dbReference>
<feature type="domain" description="Peptidase S9A N-terminal" evidence="7">
    <location>
        <begin position="11"/>
        <end position="409"/>
    </location>
</feature>
<dbReference type="PANTHER" id="PTHR11757:SF19">
    <property type="entry name" value="PROLYL ENDOPEPTIDASE-LIKE"/>
    <property type="match status" value="1"/>
</dbReference>
<dbReference type="InterPro" id="IPR001375">
    <property type="entry name" value="Peptidase_S9_cat"/>
</dbReference>
<evidence type="ECO:0000256" key="2">
    <source>
        <dbReference type="ARBA" id="ARBA00022670"/>
    </source>
</evidence>
<dbReference type="InterPro" id="IPR023302">
    <property type="entry name" value="Pept_S9A_N"/>
</dbReference>
<dbReference type="SUPFAM" id="SSF53474">
    <property type="entry name" value="alpha/beta-Hydrolases"/>
    <property type="match status" value="1"/>
</dbReference>
<reference evidence="9" key="1">
    <citation type="journal article" date="2019" name="Int. J. Syst. Evol. Microbiol.">
        <title>The Global Catalogue of Microorganisms (GCM) 10K type strain sequencing project: providing services to taxonomists for standard genome sequencing and annotation.</title>
        <authorList>
            <consortium name="The Broad Institute Genomics Platform"/>
            <consortium name="The Broad Institute Genome Sequencing Center for Infectious Disease"/>
            <person name="Wu L."/>
            <person name="Ma J."/>
        </authorList>
    </citation>
    <scope>NUCLEOTIDE SEQUENCE [LARGE SCALE GENOMIC DNA]</scope>
    <source>
        <strain evidence="9">CGMCC 1.19062</strain>
    </source>
</reference>
<dbReference type="PANTHER" id="PTHR11757">
    <property type="entry name" value="PROTEASE FAMILY S9A OLIGOPEPTIDASE"/>
    <property type="match status" value="1"/>
</dbReference>
<comment type="caution">
    <text evidence="8">The sequence shown here is derived from an EMBL/GenBank/DDBJ whole genome shotgun (WGS) entry which is preliminary data.</text>
</comment>
<dbReference type="PROSITE" id="PS00708">
    <property type="entry name" value="PRO_ENDOPEP_SER"/>
    <property type="match status" value="1"/>
</dbReference>
<accession>A0ABW5DT73</accession>
<evidence type="ECO:0000256" key="1">
    <source>
        <dbReference type="ARBA" id="ARBA00005228"/>
    </source>
</evidence>
<dbReference type="SUPFAM" id="SSF50993">
    <property type="entry name" value="Peptidase/esterase 'gauge' domain"/>
    <property type="match status" value="1"/>
</dbReference>
<evidence type="ECO:0000259" key="7">
    <source>
        <dbReference type="Pfam" id="PF02897"/>
    </source>
</evidence>
<proteinExistence type="inferred from homology"/>
<keyword evidence="9" id="KW-1185">Reference proteome</keyword>
<keyword evidence="2" id="KW-0645">Protease</keyword>
<dbReference type="Pfam" id="PF00326">
    <property type="entry name" value="Peptidase_S9"/>
    <property type="match status" value="1"/>
</dbReference>
<feature type="region of interest" description="Disordered" evidence="5">
    <location>
        <begin position="1"/>
        <end position="26"/>
    </location>
</feature>
<name>A0ABW5DT73_9PROT</name>
<comment type="similarity">
    <text evidence="1">Belongs to the peptidase S9A family.</text>
</comment>